<dbReference type="EMBL" id="JBBNAF010000009">
    <property type="protein sequence ID" value="KAK9114100.1"/>
    <property type="molecule type" value="Genomic_DNA"/>
</dbReference>
<reference evidence="1 2" key="1">
    <citation type="submission" date="2024-01" db="EMBL/GenBank/DDBJ databases">
        <title>Genome assemblies of Stephania.</title>
        <authorList>
            <person name="Yang L."/>
        </authorList>
    </citation>
    <scope>NUCLEOTIDE SEQUENCE [LARGE SCALE GENOMIC DNA]</scope>
    <source>
        <strain evidence="1">YNDBR</strain>
        <tissue evidence="1">Leaf</tissue>
    </source>
</reference>
<accession>A0AAP0NQG2</accession>
<dbReference type="Proteomes" id="UP001420932">
    <property type="component" value="Unassembled WGS sequence"/>
</dbReference>
<evidence type="ECO:0000313" key="2">
    <source>
        <dbReference type="Proteomes" id="UP001420932"/>
    </source>
</evidence>
<keyword evidence="2" id="KW-1185">Reference proteome</keyword>
<gene>
    <name evidence="1" type="ORF">Syun_020897</name>
</gene>
<proteinExistence type="predicted"/>
<protein>
    <submittedName>
        <fullName evidence="1">Uncharacterized protein</fullName>
    </submittedName>
</protein>
<dbReference type="AlphaFoldDB" id="A0AAP0NQG2"/>
<sequence length="71" mass="7776">MATMFCILALQNNNVSSANMMQEMDGAEWLGLNPWIFPFLSLLVITNESATEHITNKKGDIGSLCLMSPNG</sequence>
<comment type="caution">
    <text evidence="1">The sequence shown here is derived from an EMBL/GenBank/DDBJ whole genome shotgun (WGS) entry which is preliminary data.</text>
</comment>
<organism evidence="1 2">
    <name type="scientific">Stephania yunnanensis</name>
    <dbReference type="NCBI Taxonomy" id="152371"/>
    <lineage>
        <taxon>Eukaryota</taxon>
        <taxon>Viridiplantae</taxon>
        <taxon>Streptophyta</taxon>
        <taxon>Embryophyta</taxon>
        <taxon>Tracheophyta</taxon>
        <taxon>Spermatophyta</taxon>
        <taxon>Magnoliopsida</taxon>
        <taxon>Ranunculales</taxon>
        <taxon>Menispermaceae</taxon>
        <taxon>Menispermoideae</taxon>
        <taxon>Cissampelideae</taxon>
        <taxon>Stephania</taxon>
    </lineage>
</organism>
<name>A0AAP0NQG2_9MAGN</name>
<evidence type="ECO:0000313" key="1">
    <source>
        <dbReference type="EMBL" id="KAK9114100.1"/>
    </source>
</evidence>